<evidence type="ECO:0000313" key="2">
    <source>
        <dbReference type="EMBL" id="KAI8038446.1"/>
    </source>
</evidence>
<sequence length="140" mass="16164">MPSRHPAPPHPPHHPPRAALHPRHPQQQRRDQDHQDRRTNRTRPHCTAICQPLRQPQLSSHASRWPVAELTPPPHPRQQLRRPVAAVRTWWPRDHPLHRPPHPPLPRESITIITTTTRTRAAAVVAAAVPRATSPLWWLN</sequence>
<accession>A0A9P9YKB8</accession>
<proteinExistence type="predicted"/>
<comment type="caution">
    <text evidence="2">The sequence shown here is derived from an EMBL/GenBank/DDBJ whole genome shotgun (WGS) entry which is preliminary data.</text>
</comment>
<organism evidence="2 3">
    <name type="scientific">Drosophila gunungcola</name>
    <name type="common">fruit fly</name>
    <dbReference type="NCBI Taxonomy" id="103775"/>
    <lineage>
        <taxon>Eukaryota</taxon>
        <taxon>Metazoa</taxon>
        <taxon>Ecdysozoa</taxon>
        <taxon>Arthropoda</taxon>
        <taxon>Hexapoda</taxon>
        <taxon>Insecta</taxon>
        <taxon>Pterygota</taxon>
        <taxon>Neoptera</taxon>
        <taxon>Endopterygota</taxon>
        <taxon>Diptera</taxon>
        <taxon>Brachycera</taxon>
        <taxon>Muscomorpha</taxon>
        <taxon>Ephydroidea</taxon>
        <taxon>Drosophilidae</taxon>
        <taxon>Drosophila</taxon>
        <taxon>Sophophora</taxon>
    </lineage>
</organism>
<reference evidence="2" key="1">
    <citation type="journal article" date="2023" name="Genome Biol. Evol.">
        <title>Long-read-based Genome Assembly of Drosophila gunungcola Reveals Fewer Chemosensory Genes in Flower-breeding Species.</title>
        <authorList>
            <person name="Negi A."/>
            <person name="Liao B.Y."/>
            <person name="Yeh S.D."/>
        </authorList>
    </citation>
    <scope>NUCLEOTIDE SEQUENCE</scope>
    <source>
        <strain evidence="2">Sukarami</strain>
    </source>
</reference>
<keyword evidence="3" id="KW-1185">Reference proteome</keyword>
<feature type="compositionally biased region" description="Pro residues" evidence="1">
    <location>
        <begin position="1"/>
        <end position="10"/>
    </location>
</feature>
<feature type="region of interest" description="Disordered" evidence="1">
    <location>
        <begin position="1"/>
        <end position="83"/>
    </location>
</feature>
<protein>
    <submittedName>
        <fullName evidence="2">Uncharacterized protein</fullName>
    </submittedName>
</protein>
<evidence type="ECO:0000313" key="3">
    <source>
        <dbReference type="Proteomes" id="UP001059596"/>
    </source>
</evidence>
<gene>
    <name evidence="2" type="ORF">M5D96_008344</name>
</gene>
<dbReference type="Proteomes" id="UP001059596">
    <property type="component" value="Unassembled WGS sequence"/>
</dbReference>
<feature type="compositionally biased region" description="Basic residues" evidence="1">
    <location>
        <begin position="11"/>
        <end position="27"/>
    </location>
</feature>
<feature type="compositionally biased region" description="Basic and acidic residues" evidence="1">
    <location>
        <begin position="28"/>
        <end position="39"/>
    </location>
</feature>
<name>A0A9P9YKB8_9MUSC</name>
<evidence type="ECO:0000256" key="1">
    <source>
        <dbReference type="SAM" id="MobiDB-lite"/>
    </source>
</evidence>
<dbReference type="AlphaFoldDB" id="A0A9P9YKB8"/>
<dbReference type="EMBL" id="JAMKOV010000007">
    <property type="protein sequence ID" value="KAI8038446.1"/>
    <property type="molecule type" value="Genomic_DNA"/>
</dbReference>